<reference evidence="2" key="1">
    <citation type="submission" date="2020-10" db="EMBL/GenBank/DDBJ databases">
        <authorList>
            <person name="Gilroy R."/>
        </authorList>
    </citation>
    <scope>NUCLEOTIDE SEQUENCE</scope>
    <source>
        <strain evidence="2">ChiGjej1B1-2707</strain>
    </source>
</reference>
<evidence type="ECO:0000256" key="1">
    <source>
        <dbReference type="ARBA" id="ARBA00009981"/>
    </source>
</evidence>
<organism evidence="2 3">
    <name type="scientific">Candidatus Aveggerthella stercoripullorum</name>
    <dbReference type="NCBI Taxonomy" id="2840688"/>
    <lineage>
        <taxon>Bacteria</taxon>
        <taxon>Bacillati</taxon>
        <taxon>Actinomycetota</taxon>
        <taxon>Coriobacteriia</taxon>
        <taxon>Eggerthellales</taxon>
        <taxon>Eggerthellaceae</taxon>
        <taxon>Eggerthellaceae incertae sedis</taxon>
        <taxon>Candidatus Aveggerthella</taxon>
    </lineage>
</organism>
<comment type="caution">
    <text evidence="2">The sequence shown here is derived from an EMBL/GenBank/DDBJ whole genome shotgun (WGS) entry which is preliminary data.</text>
</comment>
<dbReference type="Proteomes" id="UP000824261">
    <property type="component" value="Unassembled WGS sequence"/>
</dbReference>
<sequence>MTVCVPVRDMKDTAAFTALVDREQEVTVTKNGYDAIHCMSSDRYRIMQEEVAKARLLSRLMLAESELSNGEYGDYDEFSASVRKQHGL</sequence>
<gene>
    <name evidence="2" type="ORF">IAA69_01955</name>
</gene>
<dbReference type="EMBL" id="DVGB01000024">
    <property type="protein sequence ID" value="HIR01021.1"/>
    <property type="molecule type" value="Genomic_DNA"/>
</dbReference>
<name>A0A9D1D380_9ACTN</name>
<evidence type="ECO:0000313" key="2">
    <source>
        <dbReference type="EMBL" id="HIR01021.1"/>
    </source>
</evidence>
<dbReference type="SUPFAM" id="SSF143120">
    <property type="entry name" value="YefM-like"/>
    <property type="match status" value="1"/>
</dbReference>
<accession>A0A9D1D380</accession>
<dbReference type="AlphaFoldDB" id="A0A9D1D380"/>
<dbReference type="InterPro" id="IPR036165">
    <property type="entry name" value="YefM-like_sf"/>
</dbReference>
<comment type="similarity">
    <text evidence="1">Belongs to the phD/YefM antitoxin family.</text>
</comment>
<proteinExistence type="inferred from homology"/>
<protein>
    <submittedName>
        <fullName evidence="2">Type II toxin-antitoxin system Phd/YefM family antitoxin</fullName>
    </submittedName>
</protein>
<reference evidence="2" key="2">
    <citation type="journal article" date="2021" name="PeerJ">
        <title>Extensive microbial diversity within the chicken gut microbiome revealed by metagenomics and culture.</title>
        <authorList>
            <person name="Gilroy R."/>
            <person name="Ravi A."/>
            <person name="Getino M."/>
            <person name="Pursley I."/>
            <person name="Horton D.L."/>
            <person name="Alikhan N.F."/>
            <person name="Baker D."/>
            <person name="Gharbi K."/>
            <person name="Hall N."/>
            <person name="Watson M."/>
            <person name="Adriaenssens E.M."/>
            <person name="Foster-Nyarko E."/>
            <person name="Jarju S."/>
            <person name="Secka A."/>
            <person name="Antonio M."/>
            <person name="Oren A."/>
            <person name="Chaudhuri R.R."/>
            <person name="La Ragione R."/>
            <person name="Hildebrand F."/>
            <person name="Pallen M.J."/>
        </authorList>
    </citation>
    <scope>NUCLEOTIDE SEQUENCE</scope>
    <source>
        <strain evidence="2">ChiGjej1B1-2707</strain>
    </source>
</reference>
<evidence type="ECO:0000313" key="3">
    <source>
        <dbReference type="Proteomes" id="UP000824261"/>
    </source>
</evidence>